<comment type="caution">
    <text evidence="3">The sequence shown here is derived from an EMBL/GenBank/DDBJ whole genome shotgun (WGS) entry which is preliminary data.</text>
</comment>
<dbReference type="Pfam" id="PF13449">
    <property type="entry name" value="Phytase-like"/>
    <property type="match status" value="1"/>
</dbReference>
<feature type="domain" description="Phytase-like" evidence="2">
    <location>
        <begin position="47"/>
        <end position="277"/>
    </location>
</feature>
<feature type="signal peptide" evidence="1">
    <location>
        <begin position="1"/>
        <end position="19"/>
    </location>
</feature>
<sequence length="306" mass="32079">MNYTHTAAGLLLTVASALAAAVPAASETLSVLGSIEAPKRGHDGVTVSELSGLAWDEDEKLLYAVSDDGILHHFRLTYDASGIQAVEAVFATRLSGAAAGLVNAEGLAVSGGDNGKAGDSELLIAFEDGPSLQRFGPDGTPGETLTLPEALADPGRYNADNSRLEAVAYDPERGIVTAPEEPMADQPGDTHSIYSLDGKSWTFQAFQPKRSNLKAIEPIGGGRMLVLERTRDQKGGPDTARLRIVDLSGCGGAVACQAVDLATDSPAFDDNFEGMTRLSGDLYVAATDKKKRDTPPTTFVLFTITP</sequence>
<dbReference type="RefSeq" id="WP_367722419.1">
    <property type="nucleotide sequence ID" value="NZ_JBFOCI010000001.1"/>
</dbReference>
<dbReference type="Proteomes" id="UP001556196">
    <property type="component" value="Unassembled WGS sequence"/>
</dbReference>
<evidence type="ECO:0000259" key="2">
    <source>
        <dbReference type="Pfam" id="PF13449"/>
    </source>
</evidence>
<reference evidence="3 4" key="1">
    <citation type="submission" date="2024-06" db="EMBL/GenBank/DDBJ databases">
        <authorList>
            <person name="Tuo L."/>
        </authorList>
    </citation>
    <scope>NUCLEOTIDE SEQUENCE [LARGE SCALE GENOMIC DNA]</scope>
    <source>
        <strain evidence="3 4">ZMM04-5</strain>
    </source>
</reference>
<evidence type="ECO:0000313" key="3">
    <source>
        <dbReference type="EMBL" id="MEW9805377.1"/>
    </source>
</evidence>
<organism evidence="3 4">
    <name type="scientific">Mesorhizobium marinum</name>
    <dbReference type="NCBI Taxonomy" id="3228790"/>
    <lineage>
        <taxon>Bacteria</taxon>
        <taxon>Pseudomonadati</taxon>
        <taxon>Pseudomonadota</taxon>
        <taxon>Alphaproteobacteria</taxon>
        <taxon>Hyphomicrobiales</taxon>
        <taxon>Phyllobacteriaceae</taxon>
        <taxon>Mesorhizobium</taxon>
    </lineage>
</organism>
<protein>
    <submittedName>
        <fullName evidence="3">Esterase-like activity of phytase family protein</fullName>
    </submittedName>
</protein>
<dbReference type="SUPFAM" id="SSF50956">
    <property type="entry name" value="Thermostable phytase (3-phytase)"/>
    <property type="match status" value="1"/>
</dbReference>
<feature type="chain" id="PRO_5046711361" evidence="1">
    <location>
        <begin position="20"/>
        <end position="306"/>
    </location>
</feature>
<dbReference type="InterPro" id="IPR027372">
    <property type="entry name" value="Phytase-like_dom"/>
</dbReference>
<accession>A0ABV3QXI6</accession>
<name>A0ABV3QXI6_9HYPH</name>
<keyword evidence="4" id="KW-1185">Reference proteome</keyword>
<keyword evidence="1" id="KW-0732">Signal</keyword>
<gene>
    <name evidence="3" type="ORF">ABUE31_05190</name>
</gene>
<dbReference type="EMBL" id="JBFOCI010000001">
    <property type="protein sequence ID" value="MEW9805377.1"/>
    <property type="molecule type" value="Genomic_DNA"/>
</dbReference>
<proteinExistence type="predicted"/>
<evidence type="ECO:0000256" key="1">
    <source>
        <dbReference type="SAM" id="SignalP"/>
    </source>
</evidence>
<evidence type="ECO:0000313" key="4">
    <source>
        <dbReference type="Proteomes" id="UP001556196"/>
    </source>
</evidence>